<gene>
    <name evidence="2" type="ORF">TOA249_LOCUS34324</name>
</gene>
<feature type="region of interest" description="Disordered" evidence="1">
    <location>
        <begin position="1"/>
        <end position="23"/>
    </location>
</feature>
<dbReference type="EMBL" id="CAJOBS010018121">
    <property type="protein sequence ID" value="CAF4963432.1"/>
    <property type="molecule type" value="Genomic_DNA"/>
</dbReference>
<reference evidence="2" key="1">
    <citation type="submission" date="2021-02" db="EMBL/GenBank/DDBJ databases">
        <authorList>
            <person name="Nowell W R."/>
        </authorList>
    </citation>
    <scope>NUCLEOTIDE SEQUENCE</scope>
</reference>
<feature type="non-terminal residue" evidence="2">
    <location>
        <position position="23"/>
    </location>
</feature>
<sequence length="23" mass="2544">MPPSQSTMVRQSNRRAAEEIIAA</sequence>
<name>A0A821Z291_9BILA</name>
<dbReference type="AlphaFoldDB" id="A0A821Z291"/>
<organism evidence="2 3">
    <name type="scientific">Rotaria socialis</name>
    <dbReference type="NCBI Taxonomy" id="392032"/>
    <lineage>
        <taxon>Eukaryota</taxon>
        <taxon>Metazoa</taxon>
        <taxon>Spiralia</taxon>
        <taxon>Gnathifera</taxon>
        <taxon>Rotifera</taxon>
        <taxon>Eurotatoria</taxon>
        <taxon>Bdelloidea</taxon>
        <taxon>Philodinida</taxon>
        <taxon>Philodinidae</taxon>
        <taxon>Rotaria</taxon>
    </lineage>
</organism>
<evidence type="ECO:0000313" key="2">
    <source>
        <dbReference type="EMBL" id="CAF4963432.1"/>
    </source>
</evidence>
<dbReference type="Proteomes" id="UP000663838">
    <property type="component" value="Unassembled WGS sequence"/>
</dbReference>
<protein>
    <submittedName>
        <fullName evidence="2">Uncharacterized protein</fullName>
    </submittedName>
</protein>
<comment type="caution">
    <text evidence="2">The sequence shown here is derived from an EMBL/GenBank/DDBJ whole genome shotgun (WGS) entry which is preliminary data.</text>
</comment>
<feature type="compositionally biased region" description="Polar residues" evidence="1">
    <location>
        <begin position="1"/>
        <end position="11"/>
    </location>
</feature>
<evidence type="ECO:0000313" key="3">
    <source>
        <dbReference type="Proteomes" id="UP000663838"/>
    </source>
</evidence>
<accession>A0A821Z291</accession>
<evidence type="ECO:0000256" key="1">
    <source>
        <dbReference type="SAM" id="MobiDB-lite"/>
    </source>
</evidence>
<proteinExistence type="predicted"/>